<keyword evidence="2" id="KW-0560">Oxidoreductase</keyword>
<dbReference type="Gene3D" id="3.40.50.720">
    <property type="entry name" value="NAD(P)-binding Rossmann-like Domain"/>
    <property type="match status" value="3"/>
</dbReference>
<dbReference type="Pfam" id="PF00106">
    <property type="entry name" value="adh_short"/>
    <property type="match status" value="1"/>
</dbReference>
<reference evidence="4 5" key="1">
    <citation type="journal article" date="2019" name="Emerg. Microbes Infect.">
        <title>Comprehensive subspecies identification of 175 nontuberculous mycobacteria species based on 7547 genomic profiles.</title>
        <authorList>
            <person name="Matsumoto Y."/>
            <person name="Kinjo T."/>
            <person name="Motooka D."/>
            <person name="Nabeya D."/>
            <person name="Jung N."/>
            <person name="Uechi K."/>
            <person name="Horii T."/>
            <person name="Iida T."/>
            <person name="Fujita J."/>
            <person name="Nakamura S."/>
        </authorList>
    </citation>
    <scope>NUCLEOTIDE SEQUENCE [LARGE SCALE GENOMIC DNA]</scope>
    <source>
        <strain evidence="4 5">JCM 14738</strain>
    </source>
</reference>
<dbReference type="GO" id="GO:0016491">
    <property type="term" value="F:oxidoreductase activity"/>
    <property type="evidence" value="ECO:0007669"/>
    <property type="project" value="UniProtKB-KW"/>
</dbReference>
<dbReference type="InterPro" id="IPR002347">
    <property type="entry name" value="SDR_fam"/>
</dbReference>
<dbReference type="InterPro" id="IPR036291">
    <property type="entry name" value="NAD(P)-bd_dom_sf"/>
</dbReference>
<evidence type="ECO:0000313" key="5">
    <source>
        <dbReference type="Proteomes" id="UP000467385"/>
    </source>
</evidence>
<evidence type="ECO:0000256" key="2">
    <source>
        <dbReference type="ARBA" id="ARBA00023002"/>
    </source>
</evidence>
<dbReference type="Proteomes" id="UP000467385">
    <property type="component" value="Chromosome"/>
</dbReference>
<accession>A0A1X1TCF1</accession>
<dbReference type="EMBL" id="AP022613">
    <property type="protein sequence ID" value="BBZ39967.1"/>
    <property type="molecule type" value="Genomic_DNA"/>
</dbReference>
<dbReference type="RefSeq" id="WP_085232890.1">
    <property type="nucleotide sequence ID" value="NZ_AP022613.1"/>
</dbReference>
<dbReference type="PRINTS" id="PR00080">
    <property type="entry name" value="SDRFAMILY"/>
</dbReference>
<sequence length="316" mass="33059">MSELRFDGRVAIVTGAGGQHPSLGRSHVTLLAERGAKVVVNDLGVGPDGRGILRANAEQVVDEIRAAGGEAVHDQHSVADEEGARSVVATALDAWGRLDILVNNAGVCAMAHFDEISSTDIRQILDVHLMGTLWMCRAAWPHLREATYGRIVNTTSGAMFGIEHLSIYGAAKSGIFGLTRGLAVEGATLGIKVNALGPAANTTAIHHFNEASPFTSLMEEHFPTSLVSPVVAYLAHESCALSGANLEAAAGNVGLRVFGQTAGYTDADLTVEKVRDNLSTITDKRTATMIPDPGEVPAGPTGAVQLGAVLKPYQPI</sequence>
<dbReference type="OrthoDB" id="9808187at2"/>
<dbReference type="AlphaFoldDB" id="A0A1X1TCF1"/>
<dbReference type="InterPro" id="IPR051687">
    <property type="entry name" value="Peroxisomal_Beta-Oxidation"/>
</dbReference>
<evidence type="ECO:0000256" key="1">
    <source>
        <dbReference type="ARBA" id="ARBA00006484"/>
    </source>
</evidence>
<evidence type="ECO:0000256" key="3">
    <source>
        <dbReference type="RuleBase" id="RU000363"/>
    </source>
</evidence>
<comment type="similarity">
    <text evidence="1 3">Belongs to the short-chain dehydrogenases/reductases (SDR) family.</text>
</comment>
<dbReference type="STRING" id="44010.AWC00_12135"/>
<evidence type="ECO:0000313" key="4">
    <source>
        <dbReference type="EMBL" id="BBZ39967.1"/>
    </source>
</evidence>
<dbReference type="SUPFAM" id="SSF51735">
    <property type="entry name" value="NAD(P)-binding Rossmann-fold domains"/>
    <property type="match status" value="1"/>
</dbReference>
<dbReference type="PANTHER" id="PTHR45024:SF2">
    <property type="entry name" value="SCP2 DOMAIN-CONTAINING PROTEIN"/>
    <property type="match status" value="1"/>
</dbReference>
<dbReference type="PRINTS" id="PR00081">
    <property type="entry name" value="GDHRDH"/>
</dbReference>
<dbReference type="PANTHER" id="PTHR45024">
    <property type="entry name" value="DEHYDROGENASES, SHORT CHAIN"/>
    <property type="match status" value="1"/>
</dbReference>
<gene>
    <name evidence="4" type="ORF">MCNS_30300</name>
</gene>
<name>A0A1X1TCF1_9MYCO</name>
<keyword evidence="5" id="KW-1185">Reference proteome</keyword>
<organism evidence="4 5">
    <name type="scientific">Mycobacterium conspicuum</name>
    <dbReference type="NCBI Taxonomy" id="44010"/>
    <lineage>
        <taxon>Bacteria</taxon>
        <taxon>Bacillati</taxon>
        <taxon>Actinomycetota</taxon>
        <taxon>Actinomycetes</taxon>
        <taxon>Mycobacteriales</taxon>
        <taxon>Mycobacteriaceae</taxon>
        <taxon>Mycobacterium</taxon>
    </lineage>
</organism>
<proteinExistence type="inferred from homology"/>
<protein>
    <submittedName>
        <fullName evidence="4">Putative short-chain dehydrogenase/reductase</fullName>
    </submittedName>
</protein>